<gene>
    <name evidence="12" type="ORF">SAMN04487960_104164</name>
</gene>
<evidence type="ECO:0000256" key="5">
    <source>
        <dbReference type="ARBA" id="ARBA00023136"/>
    </source>
</evidence>
<dbReference type="EC" id="6.2.1.3" evidence="6"/>
<evidence type="ECO:0000256" key="2">
    <source>
        <dbReference type="ARBA" id="ARBA00005005"/>
    </source>
</evidence>
<keyword evidence="9" id="KW-1133">Transmembrane helix</keyword>
<dbReference type="Proteomes" id="UP000199675">
    <property type="component" value="Unassembled WGS sequence"/>
</dbReference>
<dbReference type="InterPro" id="IPR000873">
    <property type="entry name" value="AMP-dep_synth/lig_dom"/>
</dbReference>
<dbReference type="PROSITE" id="PS00455">
    <property type="entry name" value="AMP_BINDING"/>
    <property type="match status" value="1"/>
</dbReference>
<evidence type="ECO:0000256" key="7">
    <source>
        <dbReference type="ARBA" id="ARBA00039545"/>
    </source>
</evidence>
<evidence type="ECO:0000256" key="3">
    <source>
        <dbReference type="ARBA" id="ARBA00006432"/>
    </source>
</evidence>
<dbReference type="InterPro" id="IPR025110">
    <property type="entry name" value="AMP-bd_C"/>
</dbReference>
<feature type="domain" description="AMP-dependent synthetase/ligase" evidence="10">
    <location>
        <begin position="29"/>
        <end position="407"/>
    </location>
</feature>
<keyword evidence="9" id="KW-0812">Transmembrane</keyword>
<dbReference type="Pfam" id="PF13193">
    <property type="entry name" value="AMP-binding_C"/>
    <property type="match status" value="1"/>
</dbReference>
<proteinExistence type="inferred from homology"/>
<organism evidence="12 13">
    <name type="scientific">Marinobacter mobilis</name>
    <dbReference type="NCBI Taxonomy" id="488533"/>
    <lineage>
        <taxon>Bacteria</taxon>
        <taxon>Pseudomonadati</taxon>
        <taxon>Pseudomonadota</taxon>
        <taxon>Gammaproteobacteria</taxon>
        <taxon>Pseudomonadales</taxon>
        <taxon>Marinobacteraceae</taxon>
        <taxon>Marinobacter</taxon>
    </lineage>
</organism>
<dbReference type="CDD" id="cd05936">
    <property type="entry name" value="FC-FACS_FadD_like"/>
    <property type="match status" value="1"/>
</dbReference>
<accession>A0A1H2WH91</accession>
<keyword evidence="5 9" id="KW-0472">Membrane</keyword>
<evidence type="ECO:0000313" key="12">
    <source>
        <dbReference type="EMBL" id="SDW79891.1"/>
    </source>
</evidence>
<comment type="similarity">
    <text evidence="3">Belongs to the ATP-dependent AMP-binding enzyme family.</text>
</comment>
<dbReference type="GO" id="GO:0004467">
    <property type="term" value="F:long-chain fatty acid-CoA ligase activity"/>
    <property type="evidence" value="ECO:0007669"/>
    <property type="project" value="UniProtKB-EC"/>
</dbReference>
<protein>
    <recommendedName>
        <fullName evidence="7">Long-chain-fatty-acid--CoA ligase</fullName>
        <ecNumber evidence="6">6.2.1.3</ecNumber>
    </recommendedName>
    <alternativeName>
        <fullName evidence="8">Long-chain acyl-CoA synthetase</fullName>
    </alternativeName>
</protein>
<dbReference type="SUPFAM" id="SSF56801">
    <property type="entry name" value="Acetyl-CoA synthetase-like"/>
    <property type="match status" value="1"/>
</dbReference>
<comment type="subcellular location">
    <subcellularLocation>
        <location evidence="1">Membrane</location>
        <topology evidence="1">Peripheral membrane protein</topology>
    </subcellularLocation>
</comment>
<dbReference type="GO" id="GO:0016020">
    <property type="term" value="C:membrane"/>
    <property type="evidence" value="ECO:0007669"/>
    <property type="project" value="UniProtKB-SubCell"/>
</dbReference>
<dbReference type="InterPro" id="IPR050237">
    <property type="entry name" value="ATP-dep_AMP-bd_enzyme"/>
</dbReference>
<evidence type="ECO:0000256" key="4">
    <source>
        <dbReference type="ARBA" id="ARBA00022598"/>
    </source>
</evidence>
<dbReference type="PANTHER" id="PTHR43767">
    <property type="entry name" value="LONG-CHAIN-FATTY-ACID--COA LIGASE"/>
    <property type="match status" value="1"/>
</dbReference>
<keyword evidence="4" id="KW-0436">Ligase</keyword>
<dbReference type="STRING" id="488533.SAMN04487960_104164"/>
<dbReference type="Pfam" id="PF00501">
    <property type="entry name" value="AMP-binding"/>
    <property type="match status" value="1"/>
</dbReference>
<evidence type="ECO:0000256" key="6">
    <source>
        <dbReference type="ARBA" id="ARBA00026121"/>
    </source>
</evidence>
<dbReference type="PANTHER" id="PTHR43767:SF8">
    <property type="entry name" value="LONG-CHAIN-FATTY-ACID--COA LIGASE"/>
    <property type="match status" value="1"/>
</dbReference>
<evidence type="ECO:0000256" key="8">
    <source>
        <dbReference type="ARBA" id="ARBA00042773"/>
    </source>
</evidence>
<reference evidence="12 13" key="1">
    <citation type="submission" date="2016-10" db="EMBL/GenBank/DDBJ databases">
        <authorList>
            <person name="de Groot N.N."/>
        </authorList>
    </citation>
    <scope>NUCLEOTIDE SEQUENCE [LARGE SCALE GENOMIC DNA]</scope>
    <source>
        <strain evidence="12 13">CGMCC 1.7059</strain>
    </source>
</reference>
<dbReference type="Gene3D" id="3.40.50.980">
    <property type="match status" value="2"/>
</dbReference>
<evidence type="ECO:0000313" key="13">
    <source>
        <dbReference type="Proteomes" id="UP000199675"/>
    </source>
</evidence>
<comment type="pathway">
    <text evidence="2">Lipid metabolism; fatty acid beta-oxidation.</text>
</comment>
<feature type="transmembrane region" description="Helical" evidence="9">
    <location>
        <begin position="248"/>
        <end position="269"/>
    </location>
</feature>
<dbReference type="OrthoDB" id="9803968at2"/>
<dbReference type="InterPro" id="IPR045851">
    <property type="entry name" value="AMP-bd_C_sf"/>
</dbReference>
<dbReference type="Gene3D" id="3.30.300.30">
    <property type="match status" value="1"/>
</dbReference>
<dbReference type="Gene3D" id="2.30.38.10">
    <property type="entry name" value="Luciferase, Domain 3"/>
    <property type="match status" value="1"/>
</dbReference>
<keyword evidence="13" id="KW-1185">Reference proteome</keyword>
<sequence>MTKPWLTHYPEAIPHTINPDAFSSVAELFQQAYRKFPDHTALECFGLTLSYRDLDRLSDALANALQQEFGIRKGDRVAVMLPNLFAYPIVMAAILKVGAVQVNVNPLYTARELEHQLNDSGASVIFAYNGSTPALAEVRSKTGIRQVVTVAPGDGTDAPIPAGPIADTLGDHASLADLLKNHDGSQPDAVAIAGDDVLFLQYTGGTTGPSKGATLTNRNLIANSEQFRAFVPSANEEGKEILVVSLPMYHIFGLMIYIAYAAIGAKAILIPNPRDMEAYLNAIKDSKFSVIGGVNTLYAGMTMHPLFKEVDFSNYKVAFGGGAKIFPSTSERWKDVTGSHILEGFGLSETAPILTLNPLGQDSFSSTVGFPVPSTDIKILGDDNQPLGVDQPGELCAKGPQVMQGYWNRPDATAEAFTDDGYFRTGDIAVMHANGMFEIVDRKKDMLIVSGFNVYPNEVEAVACELDTVAEAACVGAPDEKTGERIRLFVAPSGKGELTTEAVQAYCRDNLAAYKVPKDVIILDELPKSNVGKILRKDLRTA</sequence>
<dbReference type="FunFam" id="3.40.50.12780:FF:000003">
    <property type="entry name" value="Long-chain-fatty-acid--CoA ligase FadD"/>
    <property type="match status" value="1"/>
</dbReference>
<evidence type="ECO:0000259" key="10">
    <source>
        <dbReference type="Pfam" id="PF00501"/>
    </source>
</evidence>
<name>A0A1H2WH91_9GAMM</name>
<feature type="domain" description="AMP-binding enzyme C-terminal" evidence="11">
    <location>
        <begin position="458"/>
        <end position="533"/>
    </location>
</feature>
<evidence type="ECO:0000256" key="9">
    <source>
        <dbReference type="SAM" id="Phobius"/>
    </source>
</evidence>
<evidence type="ECO:0000259" key="11">
    <source>
        <dbReference type="Pfam" id="PF13193"/>
    </source>
</evidence>
<dbReference type="RefSeq" id="WP_091812407.1">
    <property type="nucleotide sequence ID" value="NZ_FNNE01000004.1"/>
</dbReference>
<dbReference type="AlphaFoldDB" id="A0A1H2WH91"/>
<evidence type="ECO:0000256" key="1">
    <source>
        <dbReference type="ARBA" id="ARBA00004170"/>
    </source>
</evidence>
<dbReference type="InterPro" id="IPR020845">
    <property type="entry name" value="AMP-binding_CS"/>
</dbReference>
<dbReference type="EMBL" id="FNNE01000004">
    <property type="protein sequence ID" value="SDW79891.1"/>
    <property type="molecule type" value="Genomic_DNA"/>
</dbReference>